<dbReference type="OrthoDB" id="9807748at2"/>
<evidence type="ECO:0000256" key="2">
    <source>
        <dbReference type="ARBA" id="ARBA00009772"/>
    </source>
</evidence>
<gene>
    <name evidence="8" type="ORF">SAMN02910414_00058</name>
</gene>
<dbReference type="PRINTS" id="PR00953">
    <property type="entry name" value="TYPE3IMRPROT"/>
</dbReference>
<evidence type="ECO:0000256" key="4">
    <source>
        <dbReference type="ARBA" id="ARBA00022692"/>
    </source>
</evidence>
<feature type="transmembrane region" description="Helical" evidence="7">
    <location>
        <begin position="213"/>
        <end position="236"/>
    </location>
</feature>
<dbReference type="GO" id="GO:0005886">
    <property type="term" value="C:plasma membrane"/>
    <property type="evidence" value="ECO:0007669"/>
    <property type="project" value="UniProtKB-SubCell"/>
</dbReference>
<evidence type="ECO:0000256" key="7">
    <source>
        <dbReference type="SAM" id="Phobius"/>
    </source>
</evidence>
<dbReference type="Proteomes" id="UP000183918">
    <property type="component" value="Unassembled WGS sequence"/>
</dbReference>
<evidence type="ECO:0000256" key="5">
    <source>
        <dbReference type="ARBA" id="ARBA00022989"/>
    </source>
</evidence>
<dbReference type="RefSeq" id="WP_074714855.1">
    <property type="nucleotide sequence ID" value="NZ_FNPG01000004.1"/>
</dbReference>
<keyword evidence="8" id="KW-0969">Cilium</keyword>
<protein>
    <submittedName>
        <fullName evidence="8">Flagellar biosynthetic protein FliR</fullName>
    </submittedName>
</protein>
<evidence type="ECO:0000256" key="3">
    <source>
        <dbReference type="ARBA" id="ARBA00022475"/>
    </source>
</evidence>
<feature type="transmembrane region" description="Helical" evidence="7">
    <location>
        <begin position="182"/>
        <end position="201"/>
    </location>
</feature>
<feature type="transmembrane region" description="Helical" evidence="7">
    <location>
        <begin position="78"/>
        <end position="101"/>
    </location>
</feature>
<dbReference type="GO" id="GO:0006605">
    <property type="term" value="P:protein targeting"/>
    <property type="evidence" value="ECO:0007669"/>
    <property type="project" value="InterPro"/>
</dbReference>
<dbReference type="AlphaFoldDB" id="A0A1H3EY15"/>
<evidence type="ECO:0000313" key="8">
    <source>
        <dbReference type="EMBL" id="SDX83713.1"/>
    </source>
</evidence>
<keyword evidence="8" id="KW-0282">Flagellum</keyword>
<keyword evidence="8" id="KW-0966">Cell projection</keyword>
<dbReference type="STRING" id="1122142.SAMN02910414_00058"/>
<reference evidence="8 9" key="1">
    <citation type="submission" date="2016-10" db="EMBL/GenBank/DDBJ databases">
        <authorList>
            <person name="de Groot N.N."/>
        </authorList>
    </citation>
    <scope>NUCLEOTIDE SEQUENCE [LARGE SCALE GENOMIC DNA]</scope>
    <source>
        <strain evidence="8 9">DSM 14045</strain>
    </source>
</reference>
<keyword evidence="4 7" id="KW-0812">Transmembrane</keyword>
<comment type="similarity">
    <text evidence="2">Belongs to the FliR/MopE/SpaR family.</text>
</comment>
<evidence type="ECO:0000256" key="6">
    <source>
        <dbReference type="ARBA" id="ARBA00023136"/>
    </source>
</evidence>
<dbReference type="InterPro" id="IPR002010">
    <property type="entry name" value="T3SS_IM_R"/>
</dbReference>
<keyword evidence="9" id="KW-1185">Reference proteome</keyword>
<organism evidence="8 9">
    <name type="scientific">Lachnobacterium bovis DSM 14045</name>
    <dbReference type="NCBI Taxonomy" id="1122142"/>
    <lineage>
        <taxon>Bacteria</taxon>
        <taxon>Bacillati</taxon>
        <taxon>Bacillota</taxon>
        <taxon>Clostridia</taxon>
        <taxon>Lachnospirales</taxon>
        <taxon>Lachnospiraceae</taxon>
        <taxon>Lachnobacterium</taxon>
    </lineage>
</organism>
<dbReference type="Pfam" id="PF01311">
    <property type="entry name" value="Bac_export_1"/>
    <property type="match status" value="1"/>
</dbReference>
<dbReference type="EMBL" id="FNPG01000004">
    <property type="protein sequence ID" value="SDX83713.1"/>
    <property type="molecule type" value="Genomic_DNA"/>
</dbReference>
<feature type="transmembrane region" description="Helical" evidence="7">
    <location>
        <begin position="14"/>
        <end position="33"/>
    </location>
</feature>
<dbReference type="PANTHER" id="PTHR30065:SF1">
    <property type="entry name" value="SURFACE PRESENTATION OF ANTIGENS PROTEIN SPAR"/>
    <property type="match status" value="1"/>
</dbReference>
<keyword evidence="5 7" id="KW-1133">Transmembrane helix</keyword>
<feature type="transmembrane region" description="Helical" evidence="7">
    <location>
        <begin position="127"/>
        <end position="150"/>
    </location>
</feature>
<keyword evidence="3" id="KW-1003">Cell membrane</keyword>
<dbReference type="PANTHER" id="PTHR30065">
    <property type="entry name" value="FLAGELLAR BIOSYNTHETIC PROTEIN FLIR"/>
    <property type="match status" value="1"/>
</dbReference>
<comment type="subcellular location">
    <subcellularLocation>
        <location evidence="1">Cell membrane</location>
        <topology evidence="1">Multi-pass membrane protein</topology>
    </subcellularLocation>
</comment>
<proteinExistence type="inferred from homology"/>
<evidence type="ECO:0000313" key="9">
    <source>
        <dbReference type="Proteomes" id="UP000183918"/>
    </source>
</evidence>
<feature type="transmembrane region" description="Helical" evidence="7">
    <location>
        <begin position="40"/>
        <end position="58"/>
    </location>
</feature>
<accession>A0A1H3EY15</accession>
<name>A0A1H3EY15_9FIRM</name>
<evidence type="ECO:0000256" key="1">
    <source>
        <dbReference type="ARBA" id="ARBA00004651"/>
    </source>
</evidence>
<sequence length="261" mass="28726">MVTYGVTLGDVEKFILILVRIASFLVVAPLIGGRDVPNKVKIGFTVALTIFLTPIVDAGKYTSSGVISYSTCIVLETLTGLLMGFAAYICTFIVVFAGNVIDMDIGLSMATEFNPITNTEVTISGNLYLYFITLIMIASNMHLYIVGAIIDSFKLIPLGGAQFQWNHLLKTMIKYMCESCVIGFRIFLPFFACIMILNCVLGIMAKVAPQMNMFAVGIQMKLLVGLVVMFLIVFLLPDVTEFITDEMKTMIKLIVEGMKSK</sequence>
<keyword evidence="6 7" id="KW-0472">Membrane</keyword>